<gene>
    <name evidence="6" type="ORF">QM012_008250</name>
</gene>
<dbReference type="Pfam" id="PF01368">
    <property type="entry name" value="DHH"/>
    <property type="match status" value="1"/>
</dbReference>
<dbReference type="InterPro" id="IPR038222">
    <property type="entry name" value="DHHA2_dom_sf"/>
</dbReference>
<dbReference type="PANTHER" id="PTHR12112">
    <property type="entry name" value="BNIP - RELATED"/>
    <property type="match status" value="1"/>
</dbReference>
<comment type="cofactor">
    <cofactor evidence="1">
        <name>Mn(2+)</name>
        <dbReference type="ChEBI" id="CHEBI:29035"/>
    </cofactor>
</comment>
<dbReference type="Gene3D" id="3.10.310.20">
    <property type="entry name" value="DHHA2 domain"/>
    <property type="match status" value="1"/>
</dbReference>
<keyword evidence="4" id="KW-0464">Manganese</keyword>
<sequence length="426" mass="46861">MAIPRNSLGAFLRQAKSSLKKAIDQKEKVTLVIGNESADLDSITSSIVYAYLKSITHSTKSPAILHIPLLNIPKVDINLRPELLALLPHANIQQDHLITLDDLPDLANIKETLVPESTRWILVDHNALQGKLGAIYADRVVGVIDHHADEGKVPKDTGDEPRIIETSGSCTSLIVNHCREAWDSLSAGTSSTGAAQAQGDTLMEDEAVISLWDAQVAQLALASVVIDTMNLEDEHKTTQHDKNAVKYLEAKINQCAKIGAQFDRSAFFNKINDAKKDLNSLTLEEILRKDYKQWTENGLKLGTSAVVQPISFLKSKINDDEKDTSSTALLHAAKKFAQERDLCIFSIMTAYEAEDGSFAREVAVLAVDERGFAACKKFADSPSQKLQLDKEDADESGEHWFHIWKQGNLSASRKQVAPLLREAMSG</sequence>
<protein>
    <recommendedName>
        <fullName evidence="5">DHHA2 domain-containing protein</fullName>
    </recommendedName>
</protein>
<keyword evidence="2" id="KW-0479">Metal-binding</keyword>
<evidence type="ECO:0000313" key="6">
    <source>
        <dbReference type="EMBL" id="KAK6004388.1"/>
    </source>
</evidence>
<evidence type="ECO:0000256" key="2">
    <source>
        <dbReference type="ARBA" id="ARBA00022723"/>
    </source>
</evidence>
<evidence type="ECO:0000256" key="4">
    <source>
        <dbReference type="ARBA" id="ARBA00023211"/>
    </source>
</evidence>
<proteinExistence type="predicted"/>
<dbReference type="InterPro" id="IPR004097">
    <property type="entry name" value="DHHA2"/>
</dbReference>
<keyword evidence="7" id="KW-1185">Reference proteome</keyword>
<evidence type="ECO:0000313" key="7">
    <source>
        <dbReference type="Proteomes" id="UP001341245"/>
    </source>
</evidence>
<reference evidence="6 7" key="1">
    <citation type="submission" date="2023-11" db="EMBL/GenBank/DDBJ databases">
        <title>Draft genome sequence and annotation of the polyextremotolerant black yeast-like fungus Aureobasidium pullulans NRRL 62042.</title>
        <authorList>
            <person name="Dielentheis-Frenken M.R.E."/>
            <person name="Wibberg D."/>
            <person name="Blank L.M."/>
            <person name="Tiso T."/>
        </authorList>
    </citation>
    <scope>NUCLEOTIDE SEQUENCE [LARGE SCALE GENOMIC DNA]</scope>
    <source>
        <strain evidence="6 7">NRRL 62042</strain>
    </source>
</reference>
<dbReference type="Gene3D" id="3.90.1640.10">
    <property type="entry name" value="inorganic pyrophosphatase (n-terminal core)"/>
    <property type="match status" value="1"/>
</dbReference>
<comment type="caution">
    <text evidence="6">The sequence shown here is derived from an EMBL/GenBank/DDBJ whole genome shotgun (WGS) entry which is preliminary data.</text>
</comment>
<feature type="domain" description="DHHA2" evidence="5">
    <location>
        <begin position="268"/>
        <end position="424"/>
    </location>
</feature>
<name>A0ABR0TIY1_AURPU</name>
<evidence type="ECO:0000256" key="1">
    <source>
        <dbReference type="ARBA" id="ARBA00001936"/>
    </source>
</evidence>
<dbReference type="SUPFAM" id="SSF64182">
    <property type="entry name" value="DHH phosphoesterases"/>
    <property type="match status" value="1"/>
</dbReference>
<dbReference type="SMART" id="SM01131">
    <property type="entry name" value="DHHA2"/>
    <property type="match status" value="1"/>
</dbReference>
<dbReference type="Pfam" id="PF02833">
    <property type="entry name" value="DHHA2"/>
    <property type="match status" value="1"/>
</dbReference>
<dbReference type="InterPro" id="IPR001667">
    <property type="entry name" value="DDH_dom"/>
</dbReference>
<evidence type="ECO:0000256" key="3">
    <source>
        <dbReference type="ARBA" id="ARBA00022801"/>
    </source>
</evidence>
<dbReference type="Proteomes" id="UP001341245">
    <property type="component" value="Unassembled WGS sequence"/>
</dbReference>
<keyword evidence="3" id="KW-0378">Hydrolase</keyword>
<dbReference type="EMBL" id="JASGXD010000007">
    <property type="protein sequence ID" value="KAK6004388.1"/>
    <property type="molecule type" value="Genomic_DNA"/>
</dbReference>
<dbReference type="PANTHER" id="PTHR12112:SF39">
    <property type="entry name" value="EG:152A3.5 PROTEIN (FBGN0003116_PN PROTEIN)"/>
    <property type="match status" value="1"/>
</dbReference>
<accession>A0ABR0TIY1</accession>
<dbReference type="InterPro" id="IPR038763">
    <property type="entry name" value="DHH_sf"/>
</dbReference>
<organism evidence="6 7">
    <name type="scientific">Aureobasidium pullulans</name>
    <name type="common">Black yeast</name>
    <name type="synonym">Pullularia pullulans</name>
    <dbReference type="NCBI Taxonomy" id="5580"/>
    <lineage>
        <taxon>Eukaryota</taxon>
        <taxon>Fungi</taxon>
        <taxon>Dikarya</taxon>
        <taxon>Ascomycota</taxon>
        <taxon>Pezizomycotina</taxon>
        <taxon>Dothideomycetes</taxon>
        <taxon>Dothideomycetidae</taxon>
        <taxon>Dothideales</taxon>
        <taxon>Saccotheciaceae</taxon>
        <taxon>Aureobasidium</taxon>
    </lineage>
</organism>
<evidence type="ECO:0000259" key="5">
    <source>
        <dbReference type="SMART" id="SM01131"/>
    </source>
</evidence>